<proteinExistence type="predicted"/>
<comment type="caution">
    <text evidence="2">The sequence shown here is derived from an EMBL/GenBank/DDBJ whole genome shotgun (WGS) entry which is preliminary data.</text>
</comment>
<organism evidence="2 3">
    <name type="scientific">Marchantia polymorpha subsp. ruderalis</name>
    <dbReference type="NCBI Taxonomy" id="1480154"/>
    <lineage>
        <taxon>Eukaryota</taxon>
        <taxon>Viridiplantae</taxon>
        <taxon>Streptophyta</taxon>
        <taxon>Embryophyta</taxon>
        <taxon>Marchantiophyta</taxon>
        <taxon>Marchantiopsida</taxon>
        <taxon>Marchantiidae</taxon>
        <taxon>Marchantiales</taxon>
        <taxon>Marchantiaceae</taxon>
        <taxon>Marchantia</taxon>
    </lineage>
</organism>
<accession>A0A176VIF2</accession>
<sequence length="136" mass="14913">MSLNDDENTRPQYDTGIVEWMEKTRKREKKKKPGLRRGDGGGGSKPQWLDCCGVQWRERESVVVLPETRPALPSSLPRMGPSVSHSAAAAAAEAAAGGSAAFPDLAWWHSCSRRLRSARLDRRAEQSSVLGRAAEL</sequence>
<dbReference type="Proteomes" id="UP000077202">
    <property type="component" value="Unassembled WGS sequence"/>
</dbReference>
<feature type="compositionally biased region" description="Basic residues" evidence="1">
    <location>
        <begin position="26"/>
        <end position="35"/>
    </location>
</feature>
<reference evidence="2" key="1">
    <citation type="submission" date="2016-03" db="EMBL/GenBank/DDBJ databases">
        <title>Mechanisms controlling the formation of the plant cell surface in tip-growing cells are functionally conserved among land plants.</title>
        <authorList>
            <person name="Honkanen S."/>
            <person name="Jones V.A."/>
            <person name="Morieri G."/>
            <person name="Champion C."/>
            <person name="Hetherington A.J."/>
            <person name="Kelly S."/>
            <person name="Saint-Marcoux D."/>
            <person name="Proust H."/>
            <person name="Prescott H."/>
            <person name="Dolan L."/>
        </authorList>
    </citation>
    <scope>NUCLEOTIDE SEQUENCE [LARGE SCALE GENOMIC DNA]</scope>
    <source>
        <tissue evidence="2">Whole gametophyte</tissue>
    </source>
</reference>
<feature type="compositionally biased region" description="Low complexity" evidence="1">
    <location>
        <begin position="86"/>
        <end position="95"/>
    </location>
</feature>
<dbReference type="AlphaFoldDB" id="A0A176VIF2"/>
<keyword evidence="3" id="KW-1185">Reference proteome</keyword>
<dbReference type="EMBL" id="LVLJ01003789">
    <property type="protein sequence ID" value="OAE19705.1"/>
    <property type="molecule type" value="Genomic_DNA"/>
</dbReference>
<feature type="region of interest" description="Disordered" evidence="1">
    <location>
        <begin position="70"/>
        <end position="95"/>
    </location>
</feature>
<feature type="region of interest" description="Disordered" evidence="1">
    <location>
        <begin position="1"/>
        <end position="48"/>
    </location>
</feature>
<evidence type="ECO:0000256" key="1">
    <source>
        <dbReference type="SAM" id="MobiDB-lite"/>
    </source>
</evidence>
<evidence type="ECO:0000313" key="3">
    <source>
        <dbReference type="Proteomes" id="UP000077202"/>
    </source>
</evidence>
<evidence type="ECO:0000313" key="2">
    <source>
        <dbReference type="EMBL" id="OAE19705.1"/>
    </source>
</evidence>
<gene>
    <name evidence="2" type="ORF">AXG93_411s1110</name>
</gene>
<name>A0A176VIF2_MARPO</name>
<protein>
    <submittedName>
        <fullName evidence="2">Uncharacterized protein</fullName>
    </submittedName>
</protein>